<dbReference type="InterPro" id="IPR036291">
    <property type="entry name" value="NAD(P)-bd_dom_sf"/>
</dbReference>
<dbReference type="STRING" id="768710.DesyoDRAFT_2338"/>
<accession>H5XUW6</accession>
<evidence type="ECO:0000256" key="1">
    <source>
        <dbReference type="ARBA" id="ARBA00006484"/>
    </source>
</evidence>
<dbReference type="EMBL" id="CM001441">
    <property type="protein sequence ID" value="EHQ89418.1"/>
    <property type="molecule type" value="Genomic_DNA"/>
</dbReference>
<keyword evidence="3" id="KW-0443">Lipid metabolism</keyword>
<keyword evidence="3" id="KW-0753">Steroid metabolism</keyword>
<evidence type="ECO:0000313" key="5">
    <source>
        <dbReference type="Proteomes" id="UP000005104"/>
    </source>
</evidence>
<keyword evidence="5" id="KW-1185">Reference proteome</keyword>
<dbReference type="GO" id="GO:0032787">
    <property type="term" value="P:monocarboxylic acid metabolic process"/>
    <property type="evidence" value="ECO:0007669"/>
    <property type="project" value="UniProtKB-ARBA"/>
</dbReference>
<dbReference type="SUPFAM" id="SSF51735">
    <property type="entry name" value="NAD(P)-binding Rossmann-fold domains"/>
    <property type="match status" value="1"/>
</dbReference>
<evidence type="ECO:0000313" key="4">
    <source>
        <dbReference type="EMBL" id="EHQ89418.1"/>
    </source>
</evidence>
<sequence>MNFEGKTVFITGAASGIGKGTAQSFMDKGAKVAAIDINQAGLAAFAADNVDKVDRLLTIPTNIVNTQEVDEAVDAVMKWSGQIDILINSAGLYVQEMLTEMSDELWDRTIKVNLYGSFNCTRAVAREMKKKKYGKIINMGSIAGERGSIANSHYTTTKRGIEGFSRSVALELAPYNITVNCIAPGIIMTPIFSAEILQERGDAWLKTIPLGRFGQPKDVANGIMFLCSEYADFITGFTLDINGGMYLR</sequence>
<dbReference type="RefSeq" id="WP_007783082.1">
    <property type="nucleotide sequence ID" value="NZ_CM001441.1"/>
</dbReference>
<dbReference type="eggNOG" id="COG1028">
    <property type="taxonomic scope" value="Bacteria"/>
</dbReference>
<dbReference type="InterPro" id="IPR002347">
    <property type="entry name" value="SDR_fam"/>
</dbReference>
<dbReference type="Pfam" id="PF13561">
    <property type="entry name" value="adh_short_C2"/>
    <property type="match status" value="1"/>
</dbReference>
<dbReference type="PROSITE" id="PS00061">
    <property type="entry name" value="ADH_SHORT"/>
    <property type="match status" value="1"/>
</dbReference>
<dbReference type="InterPro" id="IPR020904">
    <property type="entry name" value="Sc_DH/Rdtase_CS"/>
</dbReference>
<proteinExistence type="inferred from homology"/>
<evidence type="ECO:0000256" key="2">
    <source>
        <dbReference type="ARBA" id="ARBA00023002"/>
    </source>
</evidence>
<reference evidence="4 5" key="1">
    <citation type="submission" date="2011-11" db="EMBL/GenBank/DDBJ databases">
        <title>The Noncontiguous Finished genome of Desulfosporosinus youngiae DSM 17734.</title>
        <authorList>
            <consortium name="US DOE Joint Genome Institute (JGI-PGF)"/>
            <person name="Lucas S."/>
            <person name="Han J."/>
            <person name="Lapidus A."/>
            <person name="Cheng J.-F."/>
            <person name="Goodwin L."/>
            <person name="Pitluck S."/>
            <person name="Peters L."/>
            <person name="Ovchinnikova G."/>
            <person name="Lu M."/>
            <person name="Land M.L."/>
            <person name="Hauser L."/>
            <person name="Pester M."/>
            <person name="Spring S."/>
            <person name="Ollivier B."/>
            <person name="Rattei T."/>
            <person name="Klenk H.-P."/>
            <person name="Wagner M."/>
            <person name="Loy A."/>
            <person name="Woyke T.J."/>
        </authorList>
    </citation>
    <scope>NUCLEOTIDE SEQUENCE [LARGE SCALE GENOMIC DNA]</scope>
    <source>
        <strain evidence="4 5">DSM 17734</strain>
    </source>
</reference>
<dbReference type="PANTHER" id="PTHR42879">
    <property type="entry name" value="3-OXOACYL-(ACYL-CARRIER-PROTEIN) REDUCTASE"/>
    <property type="match status" value="1"/>
</dbReference>
<dbReference type="PRINTS" id="PR00080">
    <property type="entry name" value="SDRFAMILY"/>
</dbReference>
<dbReference type="NCBIfam" id="NF009466">
    <property type="entry name" value="PRK12826.1-2"/>
    <property type="match status" value="1"/>
</dbReference>
<keyword evidence="2" id="KW-0560">Oxidoreductase</keyword>
<comment type="similarity">
    <text evidence="1">Belongs to the short-chain dehydrogenases/reductases (SDR) family.</text>
</comment>
<gene>
    <name evidence="4" type="ORF">DesyoDRAFT_2338</name>
</gene>
<dbReference type="OrthoDB" id="9803333at2"/>
<organism evidence="4 5">
    <name type="scientific">Desulfosporosinus youngiae DSM 17734</name>
    <dbReference type="NCBI Taxonomy" id="768710"/>
    <lineage>
        <taxon>Bacteria</taxon>
        <taxon>Bacillati</taxon>
        <taxon>Bacillota</taxon>
        <taxon>Clostridia</taxon>
        <taxon>Eubacteriales</taxon>
        <taxon>Desulfitobacteriaceae</taxon>
        <taxon>Desulfosporosinus</taxon>
    </lineage>
</organism>
<dbReference type="Gene3D" id="3.40.50.720">
    <property type="entry name" value="NAD(P)-binding Rossmann-like Domain"/>
    <property type="match status" value="1"/>
</dbReference>
<dbReference type="GO" id="GO:0016491">
    <property type="term" value="F:oxidoreductase activity"/>
    <property type="evidence" value="ECO:0007669"/>
    <property type="project" value="UniProtKB-KW"/>
</dbReference>
<protein>
    <submittedName>
        <fullName evidence="4">Short-chain alcohol dehydrogenase like protein</fullName>
    </submittedName>
</protein>
<dbReference type="HOGENOM" id="CLU_010194_1_3_9"/>
<dbReference type="FunFam" id="3.40.50.720:FF:000173">
    <property type="entry name" value="3-oxoacyl-[acyl-carrier protein] reductase"/>
    <property type="match status" value="1"/>
</dbReference>
<dbReference type="InterPro" id="IPR050259">
    <property type="entry name" value="SDR"/>
</dbReference>
<dbReference type="Proteomes" id="UP000005104">
    <property type="component" value="Chromosome"/>
</dbReference>
<evidence type="ECO:0000256" key="3">
    <source>
        <dbReference type="ARBA" id="ARBA00023221"/>
    </source>
</evidence>
<dbReference type="GO" id="GO:0008202">
    <property type="term" value="P:steroid metabolic process"/>
    <property type="evidence" value="ECO:0007669"/>
    <property type="project" value="UniProtKB-KW"/>
</dbReference>
<name>H5XUW6_9FIRM</name>
<dbReference type="PRINTS" id="PR00081">
    <property type="entry name" value="GDHRDH"/>
</dbReference>
<dbReference type="AlphaFoldDB" id="H5XUW6"/>
<dbReference type="PANTHER" id="PTHR42879:SF2">
    <property type="entry name" value="3-OXOACYL-[ACYL-CARRIER-PROTEIN] REDUCTASE FABG"/>
    <property type="match status" value="1"/>
</dbReference>